<evidence type="ECO:0000313" key="5">
    <source>
        <dbReference type="Proteomes" id="UP001497600"/>
    </source>
</evidence>
<dbReference type="Gene3D" id="3.90.470.20">
    <property type="entry name" value="4'-phosphopantetheinyl transferase domain"/>
    <property type="match status" value="2"/>
</dbReference>
<gene>
    <name evidence="4" type="ORF">CAAN4_H23618</name>
</gene>
<evidence type="ECO:0000256" key="2">
    <source>
        <dbReference type="ARBA" id="ARBA00022679"/>
    </source>
</evidence>
<sequence length="300" mass="34856">MTISDDIRGEFKSLDKPKQTTVYIVTIDKILNEFLEDDFNFEICLRYLSLDEQLKVRSKKYDSKKELINRLFTRLVLNLQVDNSDSFQPFNALKFQYNEYGKPSLLRAIDDGKNFQFNASTSNDILSMVIQSGIESSVGIDLSHSRQKIDPDSCIEDFRQIFDDSEYQHLSQIENKNDQYNTFNQYWTLKEAFTKLLGCGLNIDLASFWFDLKSTAQSLVHCKPNNVSKVENFKYFYKHDVDWTTNINIRGKAVQDIEKCYCVSGIISPIIISVISQLPLERNLQVIGVDMYQLLLDYTK</sequence>
<accession>A0ABP0EQV5</accession>
<dbReference type="InterPro" id="IPR050559">
    <property type="entry name" value="P-Pant_transferase_sf"/>
</dbReference>
<protein>
    <recommendedName>
        <fullName evidence="1">holo-[acyl-carrier-protein] synthase</fullName>
        <ecNumber evidence="1">2.7.8.7</ecNumber>
    </recommendedName>
</protein>
<name>A0ABP0EQV5_9ASCO</name>
<dbReference type="SUPFAM" id="SSF56214">
    <property type="entry name" value="4'-phosphopantetheinyl transferase"/>
    <property type="match status" value="2"/>
</dbReference>
<dbReference type="PANTHER" id="PTHR12215:SF10">
    <property type="entry name" value="L-AMINOADIPATE-SEMIALDEHYDE DEHYDROGENASE-PHOSPHOPANTETHEINYL TRANSFERASE"/>
    <property type="match status" value="1"/>
</dbReference>
<evidence type="ECO:0000313" key="4">
    <source>
        <dbReference type="EMBL" id="CAK7922177.1"/>
    </source>
</evidence>
<organism evidence="4 5">
    <name type="scientific">[Candida] anglica</name>
    <dbReference type="NCBI Taxonomy" id="148631"/>
    <lineage>
        <taxon>Eukaryota</taxon>
        <taxon>Fungi</taxon>
        <taxon>Dikarya</taxon>
        <taxon>Ascomycota</taxon>
        <taxon>Saccharomycotina</taxon>
        <taxon>Pichiomycetes</taxon>
        <taxon>Debaryomycetaceae</taxon>
        <taxon>Kurtzmaniella</taxon>
    </lineage>
</organism>
<dbReference type="Proteomes" id="UP001497600">
    <property type="component" value="Chromosome H"/>
</dbReference>
<dbReference type="EC" id="2.7.8.7" evidence="1"/>
<feature type="domain" description="4'-phosphopantetheinyl transferase" evidence="3">
    <location>
        <begin position="137"/>
        <end position="225"/>
    </location>
</feature>
<keyword evidence="5" id="KW-1185">Reference proteome</keyword>
<evidence type="ECO:0000256" key="1">
    <source>
        <dbReference type="ARBA" id="ARBA00013172"/>
    </source>
</evidence>
<proteinExistence type="predicted"/>
<keyword evidence="2" id="KW-0808">Transferase</keyword>
<dbReference type="InterPro" id="IPR037143">
    <property type="entry name" value="4-PPantetheinyl_Trfase_dom_sf"/>
</dbReference>
<dbReference type="Pfam" id="PF01648">
    <property type="entry name" value="ACPS"/>
    <property type="match status" value="1"/>
</dbReference>
<dbReference type="EMBL" id="OZ004260">
    <property type="protein sequence ID" value="CAK7922177.1"/>
    <property type="molecule type" value="Genomic_DNA"/>
</dbReference>
<dbReference type="InterPro" id="IPR008278">
    <property type="entry name" value="4-PPantetheinyl_Trfase_dom"/>
</dbReference>
<evidence type="ECO:0000259" key="3">
    <source>
        <dbReference type="Pfam" id="PF01648"/>
    </source>
</evidence>
<reference evidence="4 5" key="1">
    <citation type="submission" date="2024-01" db="EMBL/GenBank/DDBJ databases">
        <authorList>
            <consortium name="Genoscope - CEA"/>
            <person name="William W."/>
        </authorList>
    </citation>
    <scope>NUCLEOTIDE SEQUENCE [LARGE SCALE GENOMIC DNA]</scope>
    <source>
        <strain evidence="4 5">29B2s-10</strain>
    </source>
</reference>
<dbReference type="PANTHER" id="PTHR12215">
    <property type="entry name" value="PHOSPHOPANTETHEINE TRANSFERASE"/>
    <property type="match status" value="1"/>
</dbReference>